<dbReference type="HOGENOM" id="CLU_1210538_0_0_1"/>
<protein>
    <submittedName>
        <fullName evidence="2">Uncharacterized protein</fullName>
    </submittedName>
</protein>
<feature type="region of interest" description="Disordered" evidence="1">
    <location>
        <begin position="61"/>
        <end position="225"/>
    </location>
</feature>
<sequence length="225" mass="23985">MSLNIAPTRDYEKWELCSTRPGHCTHCTNTSPISSCIRAETVGQEPKANFPTLVSIARDVGSGAASTRADSPIRCPPREESLDPTDSASKQASKQARDREARASAPPRLAERMASPSGSREARDTCDVDLSHVSSSFTGASGATAATGATNDRPPPPPPPSPLSPASKPSEPFTLYEGYSPSLYWEERNRKGETGPWAAVRKARQQEGDPGASRGREGARPRAQA</sequence>
<evidence type="ECO:0000313" key="2">
    <source>
        <dbReference type="EMBL" id="EKD01070.1"/>
    </source>
</evidence>
<reference evidence="2 3" key="1">
    <citation type="journal article" date="2012" name="Eukaryot. Cell">
        <title>Genome sequence of the Trichosporon asahii environmental strain CBS 8904.</title>
        <authorList>
            <person name="Yang R.Y."/>
            <person name="Li H.T."/>
            <person name="Zhu H."/>
            <person name="Zhou G.P."/>
            <person name="Wang M."/>
            <person name="Wang L."/>
        </authorList>
    </citation>
    <scope>NUCLEOTIDE SEQUENCE [LARGE SCALE GENOMIC DNA]</scope>
    <source>
        <strain evidence="2 3">CBS 8904</strain>
    </source>
</reference>
<evidence type="ECO:0000256" key="1">
    <source>
        <dbReference type="SAM" id="MobiDB-lite"/>
    </source>
</evidence>
<dbReference type="EMBL" id="AMBO01000325">
    <property type="protein sequence ID" value="EKD01070.1"/>
    <property type="molecule type" value="Genomic_DNA"/>
</dbReference>
<comment type="caution">
    <text evidence="2">The sequence shown here is derived from an EMBL/GenBank/DDBJ whole genome shotgun (WGS) entry which is preliminary data.</text>
</comment>
<keyword evidence="3" id="KW-1185">Reference proteome</keyword>
<accession>K1VAL7</accession>
<feature type="compositionally biased region" description="Polar residues" evidence="1">
    <location>
        <begin position="84"/>
        <end position="94"/>
    </location>
</feature>
<feature type="compositionally biased region" description="Pro residues" evidence="1">
    <location>
        <begin position="153"/>
        <end position="163"/>
    </location>
</feature>
<evidence type="ECO:0000313" key="3">
    <source>
        <dbReference type="Proteomes" id="UP000006757"/>
    </source>
</evidence>
<feature type="compositionally biased region" description="Basic and acidic residues" evidence="1">
    <location>
        <begin position="120"/>
        <end position="130"/>
    </location>
</feature>
<feature type="compositionally biased region" description="Low complexity" evidence="1">
    <location>
        <begin position="134"/>
        <end position="150"/>
    </location>
</feature>
<dbReference type="InParanoid" id="K1VAL7"/>
<gene>
    <name evidence="2" type="ORF">A1Q2_04568</name>
</gene>
<feature type="compositionally biased region" description="Basic and acidic residues" evidence="1">
    <location>
        <begin position="214"/>
        <end position="225"/>
    </location>
</feature>
<proteinExistence type="predicted"/>
<name>K1VAL7_TRIAC</name>
<dbReference type="Proteomes" id="UP000006757">
    <property type="component" value="Unassembled WGS sequence"/>
</dbReference>
<dbReference type="AlphaFoldDB" id="K1VAL7"/>
<organism evidence="2 3">
    <name type="scientific">Trichosporon asahii var. asahii (strain CBS 8904)</name>
    <name type="common">Yeast</name>
    <dbReference type="NCBI Taxonomy" id="1220162"/>
    <lineage>
        <taxon>Eukaryota</taxon>
        <taxon>Fungi</taxon>
        <taxon>Dikarya</taxon>
        <taxon>Basidiomycota</taxon>
        <taxon>Agaricomycotina</taxon>
        <taxon>Tremellomycetes</taxon>
        <taxon>Trichosporonales</taxon>
        <taxon>Trichosporonaceae</taxon>
        <taxon>Trichosporon</taxon>
    </lineage>
</organism>